<name>A0A2M9ZN62_9LEPT</name>
<evidence type="ECO:0000313" key="4">
    <source>
        <dbReference type="Proteomes" id="UP000231990"/>
    </source>
</evidence>
<proteinExistence type="predicted"/>
<sequence length="273" mass="31689">MGIFSESDKVKSGEGYIDPDALDLIDINREFKTNLGIEDTLFNRFSKEEVRTLLDESGMFDILSFRGFKRTVLEIQGISEVDNRIFIKTPPGEVLVHMRLKFSQFEFKKIGESFPMVYIDWLLSQNISHKKLRPKRRLFAGQEYPGLNIMNEITAFIRLLAGKIGASGVFNIPEYFHDAVLFHKNFRFLNPEKEAEFRGLLHSFRKQSLRDVSAAIHSGMVIDSKTEQPYEWHYSEMVSCTSPFLEKSLFDEEYDSIVARISETKKFSRKNTK</sequence>
<accession>A0A2M9ZN62</accession>
<evidence type="ECO:0000313" key="2">
    <source>
        <dbReference type="EMBL" id="PJZ73497.1"/>
    </source>
</evidence>
<protein>
    <submittedName>
        <fullName evidence="2">Uncharacterized protein</fullName>
    </submittedName>
</protein>
<evidence type="ECO:0000313" key="1">
    <source>
        <dbReference type="EMBL" id="PJZ68661.1"/>
    </source>
</evidence>
<dbReference type="OrthoDB" id="340674at2"/>
<dbReference type="EMBL" id="NPDY01000017">
    <property type="protein sequence ID" value="PJZ68661.1"/>
    <property type="molecule type" value="Genomic_DNA"/>
</dbReference>
<dbReference type="Proteomes" id="UP000231962">
    <property type="component" value="Unassembled WGS sequence"/>
</dbReference>
<dbReference type="AlphaFoldDB" id="A0A2M9ZN62"/>
<evidence type="ECO:0000313" key="3">
    <source>
        <dbReference type="Proteomes" id="UP000231962"/>
    </source>
</evidence>
<keyword evidence="3" id="KW-1185">Reference proteome</keyword>
<comment type="caution">
    <text evidence="2">The sequence shown here is derived from an EMBL/GenBank/DDBJ whole genome shotgun (WGS) entry which is preliminary data.</text>
</comment>
<dbReference type="RefSeq" id="WP_100714828.1">
    <property type="nucleotide sequence ID" value="NZ_NPDY01000017.1"/>
</dbReference>
<dbReference type="EMBL" id="NPDZ01000004">
    <property type="protein sequence ID" value="PJZ73497.1"/>
    <property type="molecule type" value="Genomic_DNA"/>
</dbReference>
<dbReference type="Proteomes" id="UP000231990">
    <property type="component" value="Unassembled WGS sequence"/>
</dbReference>
<gene>
    <name evidence="1" type="ORF">CH360_14770</name>
    <name evidence="2" type="ORF">CH373_08275</name>
</gene>
<organism evidence="2 4">
    <name type="scientific">Leptospira perolatii</name>
    <dbReference type="NCBI Taxonomy" id="2023191"/>
    <lineage>
        <taxon>Bacteria</taxon>
        <taxon>Pseudomonadati</taxon>
        <taxon>Spirochaetota</taxon>
        <taxon>Spirochaetia</taxon>
        <taxon>Leptospirales</taxon>
        <taxon>Leptospiraceae</taxon>
        <taxon>Leptospira</taxon>
    </lineage>
</organism>
<reference evidence="3 4" key="1">
    <citation type="submission" date="2017-07" db="EMBL/GenBank/DDBJ databases">
        <title>Leptospira spp. isolated from tropical soils.</title>
        <authorList>
            <person name="Thibeaux R."/>
            <person name="Iraola G."/>
            <person name="Ferres I."/>
            <person name="Bierque E."/>
            <person name="Girault D."/>
            <person name="Soupe-Gilbert M.-E."/>
            <person name="Picardeau M."/>
            <person name="Goarant C."/>
        </authorList>
    </citation>
    <scope>NUCLEOTIDE SEQUENCE [LARGE SCALE GENOMIC DNA]</scope>
    <source>
        <strain evidence="2 4">FH1-B-B1</strain>
        <strain evidence="1 3">FH1-B-C1</strain>
    </source>
</reference>